<evidence type="ECO:0000256" key="1">
    <source>
        <dbReference type="SAM" id="MobiDB-lite"/>
    </source>
</evidence>
<comment type="caution">
    <text evidence="3">The sequence shown here is derived from an EMBL/GenBank/DDBJ whole genome shotgun (WGS) entry which is preliminary data.</text>
</comment>
<dbReference type="EMBL" id="JAYMGO010000014">
    <property type="protein sequence ID" value="KAL1262409.1"/>
    <property type="molecule type" value="Genomic_DNA"/>
</dbReference>
<feature type="region of interest" description="Disordered" evidence="1">
    <location>
        <begin position="1"/>
        <end position="29"/>
    </location>
</feature>
<accession>A0ABR3MEK6</accession>
<protein>
    <submittedName>
        <fullName evidence="3">Uncharacterized protein</fullName>
    </submittedName>
</protein>
<name>A0ABR3MEK6_9TELE</name>
<evidence type="ECO:0000313" key="4">
    <source>
        <dbReference type="Proteomes" id="UP001558613"/>
    </source>
</evidence>
<proteinExistence type="predicted"/>
<sequence length="81" mass="8996">MGRSAEVISGQSSPWQPWPLPVSDPAAKEPNLRGDVFSHHVDRNVTQTIVDLSCFCAEERGLCNNKRKLGSMQASGRHFLF</sequence>
<evidence type="ECO:0000313" key="3">
    <source>
        <dbReference type="EMBL" id="KAL1262409.1"/>
    </source>
</evidence>
<evidence type="ECO:0000313" key="2">
    <source>
        <dbReference type="EMBL" id="KAL1262389.1"/>
    </source>
</evidence>
<dbReference type="EMBL" id="JAYMGO010000014">
    <property type="protein sequence ID" value="KAL1262389.1"/>
    <property type="molecule type" value="Genomic_DNA"/>
</dbReference>
<keyword evidence="4" id="KW-1185">Reference proteome</keyword>
<reference evidence="3 4" key="1">
    <citation type="submission" date="2023-09" db="EMBL/GenBank/DDBJ databases">
        <authorList>
            <person name="Wang M."/>
        </authorList>
    </citation>
    <scope>NUCLEOTIDE SEQUENCE [LARGE SCALE GENOMIC DNA]</scope>
    <source>
        <strain evidence="3">GT-2023</strain>
        <tissue evidence="3">Liver</tissue>
    </source>
</reference>
<gene>
    <name evidence="2" type="ORF">QQF64_007654</name>
    <name evidence="3" type="ORF">QQF64_007674</name>
</gene>
<dbReference type="Proteomes" id="UP001558613">
    <property type="component" value="Unassembled WGS sequence"/>
</dbReference>
<organism evidence="3 4">
    <name type="scientific">Cirrhinus molitorella</name>
    <name type="common">mud carp</name>
    <dbReference type="NCBI Taxonomy" id="172907"/>
    <lineage>
        <taxon>Eukaryota</taxon>
        <taxon>Metazoa</taxon>
        <taxon>Chordata</taxon>
        <taxon>Craniata</taxon>
        <taxon>Vertebrata</taxon>
        <taxon>Euteleostomi</taxon>
        <taxon>Actinopterygii</taxon>
        <taxon>Neopterygii</taxon>
        <taxon>Teleostei</taxon>
        <taxon>Ostariophysi</taxon>
        <taxon>Cypriniformes</taxon>
        <taxon>Cyprinidae</taxon>
        <taxon>Labeoninae</taxon>
        <taxon>Labeonini</taxon>
        <taxon>Cirrhinus</taxon>
    </lineage>
</organism>